<dbReference type="Proteomes" id="UP000008021">
    <property type="component" value="Chromosome 3"/>
</dbReference>
<name>A0A0E0CZL3_9ORYZ</name>
<proteinExistence type="predicted"/>
<dbReference type="EnsemblPlants" id="OMERI03G13620.1">
    <property type="protein sequence ID" value="OMERI03G13620.1"/>
    <property type="gene ID" value="OMERI03G13620"/>
</dbReference>
<organism evidence="1">
    <name type="scientific">Oryza meridionalis</name>
    <dbReference type="NCBI Taxonomy" id="40149"/>
    <lineage>
        <taxon>Eukaryota</taxon>
        <taxon>Viridiplantae</taxon>
        <taxon>Streptophyta</taxon>
        <taxon>Embryophyta</taxon>
        <taxon>Tracheophyta</taxon>
        <taxon>Spermatophyta</taxon>
        <taxon>Magnoliopsida</taxon>
        <taxon>Liliopsida</taxon>
        <taxon>Poales</taxon>
        <taxon>Poaceae</taxon>
        <taxon>BOP clade</taxon>
        <taxon>Oryzoideae</taxon>
        <taxon>Oryzeae</taxon>
        <taxon>Oryzinae</taxon>
        <taxon>Oryza</taxon>
    </lineage>
</organism>
<keyword evidence="2" id="KW-1185">Reference proteome</keyword>
<evidence type="ECO:0000313" key="2">
    <source>
        <dbReference type="Proteomes" id="UP000008021"/>
    </source>
</evidence>
<dbReference type="Gramene" id="OMERI03G13620.1">
    <property type="protein sequence ID" value="OMERI03G13620.1"/>
    <property type="gene ID" value="OMERI03G13620"/>
</dbReference>
<reference evidence="1" key="2">
    <citation type="submission" date="2018-05" db="EMBL/GenBank/DDBJ databases">
        <title>OmerRS3 (Oryza meridionalis Reference Sequence Version 3).</title>
        <authorList>
            <person name="Zhang J."/>
            <person name="Kudrna D."/>
            <person name="Lee S."/>
            <person name="Talag J."/>
            <person name="Welchert J."/>
            <person name="Wing R.A."/>
        </authorList>
    </citation>
    <scope>NUCLEOTIDE SEQUENCE [LARGE SCALE GENOMIC DNA]</scope>
    <source>
        <strain evidence="1">cv. OR44</strain>
    </source>
</reference>
<dbReference type="AlphaFoldDB" id="A0A0E0CZL3"/>
<dbReference type="HOGENOM" id="CLU_188671_0_0_1"/>
<protein>
    <submittedName>
        <fullName evidence="1">Uncharacterized protein</fullName>
    </submittedName>
</protein>
<accession>A0A0E0CZL3</accession>
<evidence type="ECO:0000313" key="1">
    <source>
        <dbReference type="EnsemblPlants" id="OMERI03G13620.1"/>
    </source>
</evidence>
<sequence>MGSYAGVSIVFRVMLVMVDEDVELWEALKKGDVTVEAKLDGVGYHTMELSKEDRIVEFIAQVTNLIRGERDKVKYGNSGGTTTTTLVRRR</sequence>
<reference evidence="1" key="1">
    <citation type="submission" date="2015-04" db="UniProtKB">
        <authorList>
            <consortium name="EnsemblPlants"/>
        </authorList>
    </citation>
    <scope>IDENTIFICATION</scope>
</reference>